<dbReference type="SUPFAM" id="SSF56112">
    <property type="entry name" value="Protein kinase-like (PK-like)"/>
    <property type="match status" value="1"/>
</dbReference>
<dbReference type="InterPro" id="IPR001614">
    <property type="entry name" value="Myelin_PLP"/>
</dbReference>
<dbReference type="PANTHER" id="PTHR16515">
    <property type="entry name" value="PR DOMAIN ZINC FINGER PROTEIN"/>
    <property type="match status" value="1"/>
</dbReference>
<dbReference type="Pfam" id="PF00096">
    <property type="entry name" value="zf-C2H2"/>
    <property type="match status" value="4"/>
</dbReference>
<dbReference type="InterPro" id="IPR000719">
    <property type="entry name" value="Prot_kinase_dom"/>
</dbReference>
<dbReference type="SUPFAM" id="SSF82199">
    <property type="entry name" value="SET domain"/>
    <property type="match status" value="1"/>
</dbReference>
<feature type="domain" description="C2H2-type" evidence="13">
    <location>
        <begin position="475"/>
        <end position="502"/>
    </location>
</feature>
<feature type="transmembrane region" description="Helical" evidence="11">
    <location>
        <begin position="1178"/>
        <end position="1207"/>
    </location>
</feature>
<accession>A0A1Y3EM05</accession>
<dbReference type="PROSITE" id="PS50280">
    <property type="entry name" value="SET"/>
    <property type="match status" value="1"/>
</dbReference>
<dbReference type="InterPro" id="IPR008271">
    <property type="entry name" value="Ser/Thr_kinase_AS"/>
</dbReference>
<evidence type="ECO:0000256" key="8">
    <source>
        <dbReference type="ARBA" id="ARBA00023163"/>
    </source>
</evidence>
<dbReference type="InterPro" id="IPR011009">
    <property type="entry name" value="Kinase-like_dom_sf"/>
</dbReference>
<dbReference type="PROSITE" id="PS50157">
    <property type="entry name" value="ZINC_FINGER_C2H2_2"/>
    <property type="match status" value="5"/>
</dbReference>
<keyword evidence="9" id="KW-0539">Nucleus</keyword>
<evidence type="ECO:0000256" key="1">
    <source>
        <dbReference type="ARBA" id="ARBA00004123"/>
    </source>
</evidence>
<dbReference type="PROSITE" id="PS50011">
    <property type="entry name" value="PROTEIN_KINASE_DOM"/>
    <property type="match status" value="1"/>
</dbReference>
<dbReference type="GO" id="GO:0005634">
    <property type="term" value="C:nucleus"/>
    <property type="evidence" value="ECO:0007669"/>
    <property type="project" value="UniProtKB-SubCell"/>
</dbReference>
<evidence type="ECO:0000256" key="6">
    <source>
        <dbReference type="ARBA" id="ARBA00022833"/>
    </source>
</evidence>
<keyword evidence="15" id="KW-0808">Transferase</keyword>
<feature type="domain" description="SET" evidence="14">
    <location>
        <begin position="48"/>
        <end position="159"/>
    </location>
</feature>
<dbReference type="Pfam" id="PF00069">
    <property type="entry name" value="Pkinase"/>
    <property type="match status" value="1"/>
</dbReference>
<evidence type="ECO:0000256" key="7">
    <source>
        <dbReference type="ARBA" id="ARBA00023015"/>
    </source>
</evidence>
<dbReference type="GO" id="GO:0000122">
    <property type="term" value="P:negative regulation of transcription by RNA polymerase II"/>
    <property type="evidence" value="ECO:0007669"/>
    <property type="project" value="UniProtKB-ARBA"/>
</dbReference>
<dbReference type="GO" id="GO:0008270">
    <property type="term" value="F:zinc ion binding"/>
    <property type="evidence" value="ECO:0007669"/>
    <property type="project" value="UniProtKB-KW"/>
</dbReference>
<feature type="domain" description="C2H2-type" evidence="13">
    <location>
        <begin position="587"/>
        <end position="614"/>
    </location>
</feature>
<evidence type="ECO:0000259" key="14">
    <source>
        <dbReference type="PROSITE" id="PS50280"/>
    </source>
</evidence>
<evidence type="ECO:0000256" key="4">
    <source>
        <dbReference type="ARBA" id="ARBA00022737"/>
    </source>
</evidence>
<dbReference type="GO" id="GO:0016020">
    <property type="term" value="C:membrane"/>
    <property type="evidence" value="ECO:0007669"/>
    <property type="project" value="InterPro"/>
</dbReference>
<comment type="caution">
    <text evidence="15">The sequence shown here is derived from an EMBL/GenBank/DDBJ whole genome shotgun (WGS) entry which is preliminary data.</text>
</comment>
<feature type="transmembrane region" description="Helical" evidence="11">
    <location>
        <begin position="1127"/>
        <end position="1151"/>
    </location>
</feature>
<comment type="similarity">
    <text evidence="2">Belongs to the krueppel C2H2-type zinc-finger protein family.</text>
</comment>
<dbReference type="Pfam" id="PF01275">
    <property type="entry name" value="Myelin_PLP"/>
    <property type="match status" value="1"/>
</dbReference>
<dbReference type="FunFam" id="3.30.160.60:FF:000761">
    <property type="entry name" value="Zinc finger protein 449"/>
    <property type="match status" value="1"/>
</dbReference>
<evidence type="ECO:0000313" key="16">
    <source>
        <dbReference type="Proteomes" id="UP000243006"/>
    </source>
</evidence>
<dbReference type="EMBL" id="LVZM01007609">
    <property type="protein sequence ID" value="OUC46163.1"/>
    <property type="molecule type" value="Genomic_DNA"/>
</dbReference>
<dbReference type="FunFam" id="3.30.160.60:FF:000211">
    <property type="entry name" value="PR domain zinc finger protein 1"/>
    <property type="match status" value="1"/>
</dbReference>
<dbReference type="InterPro" id="IPR036236">
    <property type="entry name" value="Znf_C2H2_sf"/>
</dbReference>
<dbReference type="GO" id="GO:0005524">
    <property type="term" value="F:ATP binding"/>
    <property type="evidence" value="ECO:0007669"/>
    <property type="project" value="InterPro"/>
</dbReference>
<dbReference type="GO" id="GO:0003700">
    <property type="term" value="F:DNA-binding transcription factor activity"/>
    <property type="evidence" value="ECO:0007669"/>
    <property type="project" value="TreeGrafter"/>
</dbReference>
<keyword evidence="6" id="KW-0862">Zinc</keyword>
<evidence type="ECO:0000313" key="15">
    <source>
        <dbReference type="EMBL" id="OUC46163.1"/>
    </source>
</evidence>
<keyword evidence="5 10" id="KW-0863">Zinc-finger</keyword>
<dbReference type="Pfam" id="PF21549">
    <property type="entry name" value="PRDM2_PR"/>
    <property type="match status" value="1"/>
</dbReference>
<feature type="domain" description="C2H2-type" evidence="13">
    <location>
        <begin position="531"/>
        <end position="558"/>
    </location>
</feature>
<name>A0A1Y3EM05_9BILA</name>
<dbReference type="SMART" id="SM00355">
    <property type="entry name" value="ZnF_C2H2"/>
    <property type="match status" value="5"/>
</dbReference>
<dbReference type="InterPro" id="IPR046341">
    <property type="entry name" value="SET_dom_sf"/>
</dbReference>
<feature type="transmembrane region" description="Helical" evidence="11">
    <location>
        <begin position="1263"/>
        <end position="1290"/>
    </location>
</feature>
<dbReference type="SMART" id="SM00220">
    <property type="entry name" value="S_TKc"/>
    <property type="match status" value="1"/>
</dbReference>
<evidence type="ECO:0000259" key="12">
    <source>
        <dbReference type="PROSITE" id="PS50011"/>
    </source>
</evidence>
<dbReference type="Proteomes" id="UP000243006">
    <property type="component" value="Unassembled WGS sequence"/>
</dbReference>
<dbReference type="GO" id="GO:0004672">
    <property type="term" value="F:protein kinase activity"/>
    <property type="evidence" value="ECO:0007669"/>
    <property type="project" value="InterPro"/>
</dbReference>
<keyword evidence="11" id="KW-1133">Transmembrane helix</keyword>
<evidence type="ECO:0000256" key="9">
    <source>
        <dbReference type="ARBA" id="ARBA00023242"/>
    </source>
</evidence>
<proteinExistence type="inferred from homology"/>
<dbReference type="SUPFAM" id="SSF57667">
    <property type="entry name" value="beta-beta-alpha zinc fingers"/>
    <property type="match status" value="3"/>
</dbReference>
<comment type="subcellular location">
    <subcellularLocation>
        <location evidence="1">Nucleus</location>
    </subcellularLocation>
</comment>
<dbReference type="FunFam" id="3.30.160.60:FF:000262">
    <property type="entry name" value="PR domain zinc finger protein 1"/>
    <property type="match status" value="1"/>
</dbReference>
<dbReference type="Gene3D" id="3.30.160.60">
    <property type="entry name" value="Classic Zinc Finger"/>
    <property type="match status" value="5"/>
</dbReference>
<evidence type="ECO:0000256" key="11">
    <source>
        <dbReference type="SAM" id="Phobius"/>
    </source>
</evidence>
<evidence type="ECO:0000256" key="2">
    <source>
        <dbReference type="ARBA" id="ARBA00006991"/>
    </source>
</evidence>
<dbReference type="GO" id="GO:0000978">
    <property type="term" value="F:RNA polymerase II cis-regulatory region sequence-specific DNA binding"/>
    <property type="evidence" value="ECO:0007669"/>
    <property type="project" value="TreeGrafter"/>
</dbReference>
<keyword evidence="7" id="KW-0805">Transcription regulation</keyword>
<feature type="domain" description="C2H2-type" evidence="13">
    <location>
        <begin position="559"/>
        <end position="586"/>
    </location>
</feature>
<protein>
    <submittedName>
        <fullName evidence="15">Kinase domain protein</fullName>
    </submittedName>
</protein>
<evidence type="ECO:0000256" key="3">
    <source>
        <dbReference type="ARBA" id="ARBA00022723"/>
    </source>
</evidence>
<dbReference type="PROSITE" id="PS00028">
    <property type="entry name" value="ZINC_FINGER_C2H2_1"/>
    <property type="match status" value="4"/>
</dbReference>
<evidence type="ECO:0000259" key="13">
    <source>
        <dbReference type="PROSITE" id="PS50157"/>
    </source>
</evidence>
<dbReference type="FunFam" id="3.30.160.60:FF:000833">
    <property type="entry name" value="PR domain zinc finger protein"/>
    <property type="match status" value="1"/>
</dbReference>
<sequence>MVDETTGSDVSCKTEDEFKRDCLFHVPDADYANYHSTNYSRQSLPRNLRLEQANSADQQQWKVIANGFIPQNTRFGPLVGVVNDQSTGESKNCWKVYRSVDDYFHLDLSDQSRSNWMRFVTLQSDPVKQNLVACQIESEIYFYSTKPIAADTELVVWYSREYAARLGHLPCNDLTKMSFTIRDVKTSNLGDEGYCSNEISTTPASYYQPSSDTDSEGSVVEYGRRLDQTIVREMILPKDDDLTKPKSSSDKLPSAVAVEDVASATVGDSRPNRPGVIRVVPKRRAQFDPSTADEACSTAGQALNFNSADDSWFRTRNYQGLLSNGHCDVPSSEGGGILPANNAQLPAYVKSISSTAFGHLLWNGAHFGNLQWNKWHGCYQPLFPQASPFTGGRQLSAFSPIPSHSNGALAGYPSLNVPFDVSFRAHFRNSATPEIQTATPCNAGVGGSPAKCPRRLSTAGQSGAAVNRAHGKTRYECDQCSKVFGQLSNLKVHMRTHTGERPFKCNVCGKEFTQLAHLQKHNLVHTGEKPHRCEVCHKRFSSTSNLKTHLRLHNGQKPYACDACPSKFTQFVHLKLHKRLHTNERPYNCNTCNKKYISPSGLRTHWRTTSCKPTADIFQYACAENHHQGQEDVRGRQSEKLDFEMAFNEENRVSSTTPGFMRNATPAVLLRVVLFVVVVGSELVSFELCSVITETLQVMIEEKKSLKIDERKLFVERGCSTKAADKVAKKSNLDTLMEVSFAEKVTDDNARLEKQALEEVMESIILNMKALSLCDEIKGNFDLEILRYASRLVVTLNLENALKKMPYSYIEQEVNLHSKLDHPNIIKCYNAFFVDKYLVFVLELAPNGSLSKHLKNGVPLTEEVALNYMHQIVSALQYLHSKGYIHRDVKPDNILVDASGQLKLADFGLAADYRKKKKHYTYCGTARYMSPEVDVWALGVLLYQFLVGNVPFDGSTNQEVTSNVRNKELVIPDGLSEEAKDLIKKVFKLEKLFCILQKTSVSAVDKGSEEAHIVVKMQKFATAEFKHSICRQLSVQKLDVQQTLLIKQKNMCSTSCDWQVACLLANNASMSCMGKGAFPVGSFVALVVCWLGVAVFCLKMYGGVEAMEELASDVFAFLLPWTERVKLALIVLAGVMLATTSAMCLVGFFATRHLECAYKGRPSSCLCSRLGSRLACALFWSLTYVLNICWLGILCVVVVLISAFLFFTPICLPQVGLETERCFNFSLVSLLMARGNQKAAVSLILCGDPVSKFCKLTQVFAPWYWSALIGCVAVLLGLSHFNGCLAANFAHVKHACRYRKLRNNRSVSFARSATPLQHKVVLHDGNVEPTVLKMTADHV</sequence>
<dbReference type="InterPro" id="IPR001214">
    <property type="entry name" value="SET_dom"/>
</dbReference>
<dbReference type="GO" id="GO:0005737">
    <property type="term" value="C:cytoplasm"/>
    <property type="evidence" value="ECO:0007669"/>
    <property type="project" value="TreeGrafter"/>
</dbReference>
<keyword evidence="3" id="KW-0479">Metal-binding</keyword>
<feature type="transmembrane region" description="Helical" evidence="11">
    <location>
        <begin position="1077"/>
        <end position="1101"/>
    </location>
</feature>
<dbReference type="PROSITE" id="PS00108">
    <property type="entry name" value="PROTEIN_KINASE_ST"/>
    <property type="match status" value="1"/>
</dbReference>
<dbReference type="PANTHER" id="PTHR16515:SF59">
    <property type="entry name" value="PR DOMAIN ZINC FINGER PROTEIN 1"/>
    <property type="match status" value="1"/>
</dbReference>
<keyword evidence="8" id="KW-0804">Transcription</keyword>
<evidence type="ECO:0000256" key="5">
    <source>
        <dbReference type="ARBA" id="ARBA00022771"/>
    </source>
</evidence>
<dbReference type="GO" id="GO:0045165">
    <property type="term" value="P:cell fate commitment"/>
    <property type="evidence" value="ECO:0007669"/>
    <property type="project" value="TreeGrafter"/>
</dbReference>
<reference evidence="15 16" key="1">
    <citation type="submission" date="2015-04" db="EMBL/GenBank/DDBJ databases">
        <title>Draft genome of the roundworm Trichinella nativa.</title>
        <authorList>
            <person name="Mitreva M."/>
        </authorList>
    </citation>
    <scope>NUCLEOTIDE SEQUENCE [LARGE SCALE GENOMIC DNA]</scope>
    <source>
        <strain evidence="15 16">ISS45</strain>
    </source>
</reference>
<feature type="domain" description="Protein kinase" evidence="12">
    <location>
        <begin position="746"/>
        <end position="1015"/>
    </location>
</feature>
<keyword evidence="11" id="KW-0812">Transmembrane</keyword>
<keyword evidence="4" id="KW-0677">Repeat</keyword>
<dbReference type="Gene3D" id="2.170.270.10">
    <property type="entry name" value="SET domain"/>
    <property type="match status" value="1"/>
</dbReference>
<keyword evidence="15" id="KW-0418">Kinase</keyword>
<dbReference type="InterPro" id="IPR013087">
    <property type="entry name" value="Znf_C2H2_type"/>
</dbReference>
<feature type="domain" description="C2H2-type" evidence="13">
    <location>
        <begin position="503"/>
        <end position="530"/>
    </location>
</feature>
<keyword evidence="11" id="KW-0472">Membrane</keyword>
<dbReference type="FunFam" id="3.30.160.60:FF:000748">
    <property type="entry name" value="PR domain zinc finger protein"/>
    <property type="match status" value="1"/>
</dbReference>
<gene>
    <name evidence="15" type="ORF">D917_07948</name>
</gene>
<organism evidence="15 16">
    <name type="scientific">Trichinella nativa</name>
    <dbReference type="NCBI Taxonomy" id="6335"/>
    <lineage>
        <taxon>Eukaryota</taxon>
        <taxon>Metazoa</taxon>
        <taxon>Ecdysozoa</taxon>
        <taxon>Nematoda</taxon>
        <taxon>Enoplea</taxon>
        <taxon>Dorylaimia</taxon>
        <taxon>Trichinellida</taxon>
        <taxon>Trichinellidae</taxon>
        <taxon>Trichinella</taxon>
    </lineage>
</organism>
<evidence type="ECO:0000256" key="10">
    <source>
        <dbReference type="PROSITE-ProRule" id="PRU00042"/>
    </source>
</evidence>
<dbReference type="InterPro" id="IPR050331">
    <property type="entry name" value="Zinc_finger"/>
</dbReference>
<dbReference type="Gene3D" id="1.10.510.10">
    <property type="entry name" value="Transferase(Phosphotransferase) domain 1"/>
    <property type="match status" value="1"/>
</dbReference>